<accession>A0A0F9HFL6</accession>
<comment type="caution">
    <text evidence="1">The sequence shown here is derived from an EMBL/GenBank/DDBJ whole genome shotgun (WGS) entry which is preliminary data.</text>
</comment>
<proteinExistence type="predicted"/>
<sequence>MNYANYPDEPRSANVAATLIYIMMGPDALAAFVKQARNAEWVPDELTDKRCPECGGPYRCAALTTEGEMEESR</sequence>
<dbReference type="EMBL" id="LAZR01024827">
    <property type="protein sequence ID" value="KKL73877.1"/>
    <property type="molecule type" value="Genomic_DNA"/>
</dbReference>
<gene>
    <name evidence="1" type="ORF">LCGC14_2070450</name>
</gene>
<reference evidence="1" key="1">
    <citation type="journal article" date="2015" name="Nature">
        <title>Complex archaea that bridge the gap between prokaryotes and eukaryotes.</title>
        <authorList>
            <person name="Spang A."/>
            <person name="Saw J.H."/>
            <person name="Jorgensen S.L."/>
            <person name="Zaremba-Niedzwiedzka K."/>
            <person name="Martijn J."/>
            <person name="Lind A.E."/>
            <person name="van Eijk R."/>
            <person name="Schleper C."/>
            <person name="Guy L."/>
            <person name="Ettema T.J."/>
        </authorList>
    </citation>
    <scope>NUCLEOTIDE SEQUENCE</scope>
</reference>
<organism evidence="1">
    <name type="scientific">marine sediment metagenome</name>
    <dbReference type="NCBI Taxonomy" id="412755"/>
    <lineage>
        <taxon>unclassified sequences</taxon>
        <taxon>metagenomes</taxon>
        <taxon>ecological metagenomes</taxon>
    </lineage>
</organism>
<evidence type="ECO:0000313" key="1">
    <source>
        <dbReference type="EMBL" id="KKL73877.1"/>
    </source>
</evidence>
<protein>
    <submittedName>
        <fullName evidence="1">Uncharacterized protein</fullName>
    </submittedName>
</protein>
<dbReference type="AlphaFoldDB" id="A0A0F9HFL6"/>
<name>A0A0F9HFL6_9ZZZZ</name>